<evidence type="ECO:0000313" key="1">
    <source>
        <dbReference type="EMBL" id="KAF2853716.1"/>
    </source>
</evidence>
<sequence length="370" mass="42290">MNNGWDQRQKELEKPIFEPPISWAADRSGRKSQIDREVAALATRARRFVSEVDEKIREVTAVEDEDKVQIRDASHLAYDSLREVVDRLLKIENGGRQLSRQDPAICATLDEAVRQFRILSDISRENAQQLGSHAADYMALGDQAATFFDDLQSYVDSVNIDVPYIWSAMEAHKVVFQEKQGREGELRGQVESAQGSRDDIGNNFLGFFNPSVLTILDSTLQDAKDRLERNHNDQRQAREQMTEYYKFAIWCRNAGSVVLELKGMVQHASEAFDVEYSKLTTAQLVENGLWDGLMSLRNHIDQTDYRTTRDSSLRVILKLLQMDDKIFLRQQVYEDTEDAIKVAIKKKLGEDALARLQQIAPIESNGINDY</sequence>
<accession>A0A6A7BDX9</accession>
<dbReference type="AlphaFoldDB" id="A0A6A7BDX9"/>
<keyword evidence="2" id="KW-1185">Reference proteome</keyword>
<organism evidence="1 2">
    <name type="scientific">Plenodomus tracheiphilus IPT5</name>
    <dbReference type="NCBI Taxonomy" id="1408161"/>
    <lineage>
        <taxon>Eukaryota</taxon>
        <taxon>Fungi</taxon>
        <taxon>Dikarya</taxon>
        <taxon>Ascomycota</taxon>
        <taxon>Pezizomycotina</taxon>
        <taxon>Dothideomycetes</taxon>
        <taxon>Pleosporomycetidae</taxon>
        <taxon>Pleosporales</taxon>
        <taxon>Pleosporineae</taxon>
        <taxon>Leptosphaeriaceae</taxon>
        <taxon>Plenodomus</taxon>
    </lineage>
</organism>
<gene>
    <name evidence="1" type="ORF">T440DRAFT_287039</name>
</gene>
<name>A0A6A7BDX9_9PLEO</name>
<protein>
    <submittedName>
        <fullName evidence="1">Uncharacterized protein</fullName>
    </submittedName>
</protein>
<dbReference type="Proteomes" id="UP000799423">
    <property type="component" value="Unassembled WGS sequence"/>
</dbReference>
<reference evidence="1" key="1">
    <citation type="submission" date="2020-01" db="EMBL/GenBank/DDBJ databases">
        <authorList>
            <consortium name="DOE Joint Genome Institute"/>
            <person name="Haridas S."/>
            <person name="Albert R."/>
            <person name="Binder M."/>
            <person name="Bloem J."/>
            <person name="Labutti K."/>
            <person name="Salamov A."/>
            <person name="Andreopoulos B."/>
            <person name="Baker S.E."/>
            <person name="Barry K."/>
            <person name="Bills G."/>
            <person name="Bluhm B.H."/>
            <person name="Cannon C."/>
            <person name="Castanera R."/>
            <person name="Culley D.E."/>
            <person name="Daum C."/>
            <person name="Ezra D."/>
            <person name="Gonzalez J.B."/>
            <person name="Henrissat B."/>
            <person name="Kuo A."/>
            <person name="Liang C."/>
            <person name="Lipzen A."/>
            <person name="Lutzoni F."/>
            <person name="Magnuson J."/>
            <person name="Mondo S."/>
            <person name="Nolan M."/>
            <person name="Ohm R."/>
            <person name="Pangilinan J."/>
            <person name="Park H.-J."/>
            <person name="Ramirez L."/>
            <person name="Alfaro M."/>
            <person name="Sun H."/>
            <person name="Tritt A."/>
            <person name="Yoshinaga Y."/>
            <person name="Zwiers L.-H."/>
            <person name="Turgeon B.G."/>
            <person name="Goodwin S.B."/>
            <person name="Spatafora J.W."/>
            <person name="Crous P.W."/>
            <person name="Grigoriev I.V."/>
        </authorList>
    </citation>
    <scope>NUCLEOTIDE SEQUENCE</scope>
    <source>
        <strain evidence="1">IPT5</strain>
    </source>
</reference>
<proteinExistence type="predicted"/>
<evidence type="ECO:0000313" key="2">
    <source>
        <dbReference type="Proteomes" id="UP000799423"/>
    </source>
</evidence>
<dbReference type="EMBL" id="MU006294">
    <property type="protein sequence ID" value="KAF2853716.1"/>
    <property type="molecule type" value="Genomic_DNA"/>
</dbReference>
<dbReference type="OrthoDB" id="5332773at2759"/>